<keyword evidence="4" id="KW-0325">Glycoprotein</keyword>
<dbReference type="SUPFAM" id="SSF48726">
    <property type="entry name" value="Immunoglobulin"/>
    <property type="match status" value="1"/>
</dbReference>
<evidence type="ECO:0000256" key="2">
    <source>
        <dbReference type="ARBA" id="ARBA00022729"/>
    </source>
</evidence>
<feature type="non-terminal residue" evidence="5">
    <location>
        <position position="1"/>
    </location>
</feature>
<accession>A0AAD8YNJ0</accession>
<evidence type="ECO:0008006" key="7">
    <source>
        <dbReference type="Google" id="ProtNLM"/>
    </source>
</evidence>
<dbReference type="InterPro" id="IPR015631">
    <property type="entry name" value="CD2/SLAM_rcpt"/>
</dbReference>
<sequence length="340" mass="37726">MFNSKFMLKCTSGEVVHFPAYNGRVEFNKTTFSLTLKNLTKNDAGNYTVKDDDDEGENIIVVHTLTVLDPVVAPKLDFLPQQNKGTCNVTCESQGVSVSTSCYNEICEAKNKTSSDLNLSLHGNGTTVSCTVRIKAISKHTTQNVTVCFHKESLPISVCREEQQLQCKCQTFWTKLCSGSIHCTARLGYCVMKLKQKTVSNHEFKEVGSSVQLHIKGSIKPFKTLKWMHGKYFVLTYDQKLNKVEPGRAYNDPVESPILTPVPHQLSSDPCNVTLTCSGHNLTIHSNCSNDVCEENKIESPGGIILSMYVSGSTIICNHSNPVSWKKSAIKEIKEICFSI</sequence>
<evidence type="ECO:0000313" key="6">
    <source>
        <dbReference type="Proteomes" id="UP001239994"/>
    </source>
</evidence>
<dbReference type="PANTHER" id="PTHR12080:SF56">
    <property type="entry name" value="NATURAL KILLER CELL RECEPTOR 2B4"/>
    <property type="match status" value="1"/>
</dbReference>
<dbReference type="InterPro" id="IPR013783">
    <property type="entry name" value="Ig-like_fold"/>
</dbReference>
<organism evidence="5 6">
    <name type="scientific">Electrophorus voltai</name>
    <dbReference type="NCBI Taxonomy" id="2609070"/>
    <lineage>
        <taxon>Eukaryota</taxon>
        <taxon>Metazoa</taxon>
        <taxon>Chordata</taxon>
        <taxon>Craniata</taxon>
        <taxon>Vertebrata</taxon>
        <taxon>Euteleostomi</taxon>
        <taxon>Actinopterygii</taxon>
        <taxon>Neopterygii</taxon>
        <taxon>Teleostei</taxon>
        <taxon>Ostariophysi</taxon>
        <taxon>Gymnotiformes</taxon>
        <taxon>Gymnotoidei</taxon>
        <taxon>Gymnotidae</taxon>
        <taxon>Electrophorus</taxon>
    </lineage>
</organism>
<dbReference type="GO" id="GO:0016020">
    <property type="term" value="C:membrane"/>
    <property type="evidence" value="ECO:0007669"/>
    <property type="project" value="UniProtKB-SubCell"/>
</dbReference>
<evidence type="ECO:0000256" key="4">
    <source>
        <dbReference type="ARBA" id="ARBA00023180"/>
    </source>
</evidence>
<dbReference type="InterPro" id="IPR036179">
    <property type="entry name" value="Ig-like_dom_sf"/>
</dbReference>
<protein>
    <recommendedName>
        <fullName evidence="7">Immunoglobulin subtype domain-containing protein</fullName>
    </recommendedName>
</protein>
<keyword evidence="3" id="KW-0472">Membrane</keyword>
<evidence type="ECO:0000256" key="1">
    <source>
        <dbReference type="ARBA" id="ARBA00004370"/>
    </source>
</evidence>
<dbReference type="PANTHER" id="PTHR12080">
    <property type="entry name" value="SIGNALING LYMPHOCYTIC ACTIVATION MOLECULE"/>
    <property type="match status" value="1"/>
</dbReference>
<keyword evidence="2" id="KW-0732">Signal</keyword>
<evidence type="ECO:0000313" key="5">
    <source>
        <dbReference type="EMBL" id="KAK1784405.1"/>
    </source>
</evidence>
<name>A0AAD8YNJ0_9TELE</name>
<comment type="subcellular location">
    <subcellularLocation>
        <location evidence="1">Membrane</location>
    </subcellularLocation>
</comment>
<dbReference type="Gene3D" id="2.60.40.10">
    <property type="entry name" value="Immunoglobulins"/>
    <property type="match status" value="1"/>
</dbReference>
<proteinExistence type="predicted"/>
<comment type="caution">
    <text evidence="5">The sequence shown here is derived from an EMBL/GenBank/DDBJ whole genome shotgun (WGS) entry which is preliminary data.</text>
</comment>
<reference evidence="5" key="1">
    <citation type="submission" date="2023-03" db="EMBL/GenBank/DDBJ databases">
        <title>Electrophorus voltai genome.</title>
        <authorList>
            <person name="Bian C."/>
        </authorList>
    </citation>
    <scope>NUCLEOTIDE SEQUENCE</scope>
    <source>
        <strain evidence="5">CB-2022</strain>
        <tissue evidence="5">Muscle</tissue>
    </source>
</reference>
<dbReference type="AlphaFoldDB" id="A0AAD8YNJ0"/>
<dbReference type="Proteomes" id="UP001239994">
    <property type="component" value="Unassembled WGS sequence"/>
</dbReference>
<keyword evidence="6" id="KW-1185">Reference proteome</keyword>
<dbReference type="EMBL" id="JAROKS010000204">
    <property type="protein sequence ID" value="KAK1784405.1"/>
    <property type="molecule type" value="Genomic_DNA"/>
</dbReference>
<gene>
    <name evidence="5" type="ORF">P4O66_013943</name>
</gene>
<evidence type="ECO:0000256" key="3">
    <source>
        <dbReference type="ARBA" id="ARBA00023136"/>
    </source>
</evidence>